<dbReference type="GO" id="GO:0005886">
    <property type="term" value="C:plasma membrane"/>
    <property type="evidence" value="ECO:0007669"/>
    <property type="project" value="UniProtKB-SubCell"/>
</dbReference>
<feature type="transmembrane region" description="Helical" evidence="10">
    <location>
        <begin position="251"/>
        <end position="279"/>
    </location>
</feature>
<keyword evidence="9" id="KW-0807">Transducer</keyword>
<feature type="transmembrane region" description="Helical" evidence="10">
    <location>
        <begin position="97"/>
        <end position="119"/>
    </location>
</feature>
<proteinExistence type="evidence at transcript level"/>
<dbReference type="InterPro" id="IPR017452">
    <property type="entry name" value="GPCR_Rhodpsn_7TM"/>
</dbReference>
<reference evidence="12" key="1">
    <citation type="submission" date="2017-07" db="EMBL/GenBank/DDBJ databases">
        <title>Deorphanization and gene knockout of a Cnidarian oocyte maturation hormone receptor uncovers a GPCR super-family regulating animal reproduction.</title>
        <authorList>
            <person name="Quiroga Artigas G."/>
            <person name="Lapebie P."/>
            <person name="Leclere L."/>
            <person name="Bauknecht P."/>
            <person name="Momose T."/>
            <person name="Jekely G."/>
            <person name="Houliston E."/>
        </authorList>
    </citation>
    <scope>NUCLEOTIDE SEQUENCE</scope>
    <source>
        <tissue evidence="12">Oocyte</tissue>
    </source>
</reference>
<organism evidence="12">
    <name type="scientific">Clytia hemisphaerica</name>
    <dbReference type="NCBI Taxonomy" id="252671"/>
    <lineage>
        <taxon>Eukaryota</taxon>
        <taxon>Metazoa</taxon>
        <taxon>Cnidaria</taxon>
        <taxon>Hydrozoa</taxon>
        <taxon>Hydroidolina</taxon>
        <taxon>Leptothecata</taxon>
        <taxon>Obeliida</taxon>
        <taxon>Clytiidae</taxon>
        <taxon>Clytia</taxon>
    </lineage>
</organism>
<feature type="domain" description="G-protein coupled receptors family 1 profile" evidence="11">
    <location>
        <begin position="76"/>
        <end position="312"/>
    </location>
</feature>
<dbReference type="PANTHER" id="PTHR24246:SF27">
    <property type="entry name" value="ADENOSINE RECEPTOR, ISOFORM A"/>
    <property type="match status" value="1"/>
</dbReference>
<keyword evidence="2" id="KW-1003">Cell membrane</keyword>
<evidence type="ECO:0000256" key="6">
    <source>
        <dbReference type="ARBA" id="ARBA00023136"/>
    </source>
</evidence>
<dbReference type="Pfam" id="PF00001">
    <property type="entry name" value="7tm_1"/>
    <property type="match status" value="1"/>
</dbReference>
<evidence type="ECO:0000256" key="4">
    <source>
        <dbReference type="ARBA" id="ARBA00022989"/>
    </source>
</evidence>
<keyword evidence="4 10" id="KW-1133">Transmembrane helix</keyword>
<evidence type="ECO:0000256" key="10">
    <source>
        <dbReference type="SAM" id="Phobius"/>
    </source>
</evidence>
<accession>A0A4P2SXL6</accession>
<dbReference type="Gene3D" id="1.20.1070.10">
    <property type="entry name" value="Rhodopsin 7-helix transmembrane proteins"/>
    <property type="match status" value="1"/>
</dbReference>
<evidence type="ECO:0000256" key="9">
    <source>
        <dbReference type="ARBA" id="ARBA00023224"/>
    </source>
</evidence>
<feature type="transmembrane region" description="Helical" evidence="10">
    <location>
        <begin position="63"/>
        <end position="85"/>
    </location>
</feature>
<dbReference type="SUPFAM" id="SSF81321">
    <property type="entry name" value="Family A G protein-coupled receptor-like"/>
    <property type="match status" value="1"/>
</dbReference>
<dbReference type="GO" id="GO:0004930">
    <property type="term" value="F:G protein-coupled receptor activity"/>
    <property type="evidence" value="ECO:0007669"/>
    <property type="project" value="UniProtKB-KW"/>
</dbReference>
<dbReference type="PANTHER" id="PTHR24246">
    <property type="entry name" value="OLFACTORY RECEPTOR AND ADENOSINE RECEPTOR"/>
    <property type="match status" value="1"/>
</dbReference>
<feature type="transmembrane region" description="Helical" evidence="10">
    <location>
        <begin position="174"/>
        <end position="192"/>
    </location>
</feature>
<keyword evidence="5" id="KW-0297">G-protein coupled receptor</keyword>
<dbReference type="EMBL" id="MF459553">
    <property type="protein sequence ID" value="AWO67309.1"/>
    <property type="molecule type" value="mRNA"/>
</dbReference>
<evidence type="ECO:0000256" key="2">
    <source>
        <dbReference type="ARBA" id="ARBA00022475"/>
    </source>
</evidence>
<dbReference type="PROSITE" id="PS50262">
    <property type="entry name" value="G_PROTEIN_RECEP_F1_2"/>
    <property type="match status" value="1"/>
</dbReference>
<dbReference type="SMART" id="SM01381">
    <property type="entry name" value="7TM_GPCR_Srsx"/>
    <property type="match status" value="1"/>
</dbReference>
<sequence length="424" mass="47502">MTKGILNKMLNLTTTATPDTNQFNITCNGTLVTHNTTNITCIPNNTKAVNFPIPEYQPSVWEIVSLCFISVIVIFVNLLVILAYFNGARRLRTKTNLFVINLAVTDTMVGLISIPFWISSLLNFITKNHPLYKYLIILDVLFGTTSIFSLTAISFERMFAVKYPTTHHNLNDPPFYFIIGIIWCIGILTAGIRYNFPNPVGEKYYTLAVLIVAFLLPLVIIVCCYFMLFYTARSMMVASNQENNLSRDLRVAKTISIIIGLFVICWLPFFTVNMCYYFGTPSLRTKMLSSIGLISATKGMHYSNSMMNFFVYAVRSPDFRTAFKALLCSRCDKKVLRERLRTFSNAHMLLPGSLRVQRLKTSTTSGGSGGSLTNVTTLQTTPNQSLVNLQNNSGSLSLLRSDSGATSLLRNGKIPNNNDDNVFN</sequence>
<keyword evidence="7" id="KW-0675">Receptor</keyword>
<dbReference type="AlphaFoldDB" id="A0A4P2SXL6"/>
<evidence type="ECO:0000259" key="11">
    <source>
        <dbReference type="PROSITE" id="PS50262"/>
    </source>
</evidence>
<comment type="subcellular location">
    <subcellularLocation>
        <location evidence="1">Cell membrane</location>
        <topology evidence="1">Multi-pass membrane protein</topology>
    </subcellularLocation>
</comment>
<evidence type="ECO:0000256" key="8">
    <source>
        <dbReference type="ARBA" id="ARBA00023180"/>
    </source>
</evidence>
<keyword evidence="8" id="KW-0325">Glycoprotein</keyword>
<feature type="transmembrane region" description="Helical" evidence="10">
    <location>
        <begin position="131"/>
        <end position="153"/>
    </location>
</feature>
<keyword evidence="3 10" id="KW-0812">Transmembrane</keyword>
<protein>
    <submittedName>
        <fullName evidence="12">GPCR3</fullName>
    </submittedName>
</protein>
<evidence type="ECO:0000256" key="3">
    <source>
        <dbReference type="ARBA" id="ARBA00022692"/>
    </source>
</evidence>
<evidence type="ECO:0000313" key="12">
    <source>
        <dbReference type="EMBL" id="AWO67309.1"/>
    </source>
</evidence>
<dbReference type="InterPro" id="IPR000276">
    <property type="entry name" value="GPCR_Rhodpsn"/>
</dbReference>
<feature type="transmembrane region" description="Helical" evidence="10">
    <location>
        <begin position="204"/>
        <end position="230"/>
    </location>
</feature>
<name>A0A4P2SXL6_9CNID</name>
<evidence type="ECO:0000256" key="7">
    <source>
        <dbReference type="ARBA" id="ARBA00023170"/>
    </source>
</evidence>
<keyword evidence="6 10" id="KW-0472">Membrane</keyword>
<evidence type="ECO:0000256" key="1">
    <source>
        <dbReference type="ARBA" id="ARBA00004651"/>
    </source>
</evidence>
<evidence type="ECO:0000256" key="5">
    <source>
        <dbReference type="ARBA" id="ARBA00023040"/>
    </source>
</evidence>
<dbReference type="PRINTS" id="PR00237">
    <property type="entry name" value="GPCRRHODOPSN"/>
</dbReference>